<feature type="region of interest" description="Disordered" evidence="4">
    <location>
        <begin position="100"/>
        <end position="122"/>
    </location>
</feature>
<dbReference type="OrthoDB" id="1431247at2759"/>
<accession>G4U164</accession>
<sequence>MIFRRCRPLFHTLRKGQHYVPPTQYPRFRPPQVTTSAAFVHPFRDFWGMWRSGWMSDIQTRMAIDLVDHGDAYIIEAELPGVKRDGLDVRVGDHGRSLSIEAKSESRPWDKTDHASQEKERTNEWQILSERTSHFVRKVWLPHQVDAARINARLEDGVLKLHIPKTKEDGSVRVDVA</sequence>
<organism evidence="6 7">
    <name type="scientific">Serendipita indica (strain DSM 11827)</name>
    <name type="common">Root endophyte fungus</name>
    <name type="synonym">Piriformospora indica</name>
    <dbReference type="NCBI Taxonomy" id="1109443"/>
    <lineage>
        <taxon>Eukaryota</taxon>
        <taxon>Fungi</taxon>
        <taxon>Dikarya</taxon>
        <taxon>Basidiomycota</taxon>
        <taxon>Agaricomycotina</taxon>
        <taxon>Agaricomycetes</taxon>
        <taxon>Sebacinales</taxon>
        <taxon>Serendipitaceae</taxon>
        <taxon>Serendipita</taxon>
    </lineage>
</organism>
<comment type="caution">
    <text evidence="6">The sequence shown here is derived from an EMBL/GenBank/DDBJ whole genome shotgun (WGS) entry which is preliminary data.</text>
</comment>
<gene>
    <name evidence="6" type="ORF">PIIN_11284</name>
</gene>
<proteinExistence type="inferred from homology"/>
<dbReference type="PROSITE" id="PS01031">
    <property type="entry name" value="SHSP"/>
    <property type="match status" value="1"/>
</dbReference>
<feature type="domain" description="SHSP" evidence="5">
    <location>
        <begin position="55"/>
        <end position="177"/>
    </location>
</feature>
<name>G4U164_SERID</name>
<evidence type="ECO:0000256" key="2">
    <source>
        <dbReference type="PROSITE-ProRule" id="PRU00285"/>
    </source>
</evidence>
<protein>
    <recommendedName>
        <fullName evidence="5">SHSP domain-containing protein</fullName>
    </recommendedName>
</protein>
<dbReference type="InParanoid" id="G4U164"/>
<dbReference type="Gene3D" id="2.60.40.790">
    <property type="match status" value="1"/>
</dbReference>
<reference evidence="6 7" key="1">
    <citation type="journal article" date="2011" name="PLoS Pathog.">
        <title>Endophytic Life Strategies Decoded by Genome and Transcriptome Analyses of the Mutualistic Root Symbiont Piriformospora indica.</title>
        <authorList>
            <person name="Zuccaro A."/>
            <person name="Lahrmann U."/>
            <person name="Guldener U."/>
            <person name="Langen G."/>
            <person name="Pfiffi S."/>
            <person name="Biedenkopf D."/>
            <person name="Wong P."/>
            <person name="Samans B."/>
            <person name="Grimm C."/>
            <person name="Basiewicz M."/>
            <person name="Murat C."/>
            <person name="Martin F."/>
            <person name="Kogel K.H."/>
        </authorList>
    </citation>
    <scope>NUCLEOTIDE SEQUENCE [LARGE SCALE GENOMIC DNA]</scope>
    <source>
        <strain evidence="6 7">DSM 11827</strain>
    </source>
</reference>
<keyword evidence="1" id="KW-0346">Stress response</keyword>
<evidence type="ECO:0000256" key="3">
    <source>
        <dbReference type="RuleBase" id="RU003616"/>
    </source>
</evidence>
<dbReference type="eggNOG" id="KOG0710">
    <property type="taxonomic scope" value="Eukaryota"/>
</dbReference>
<dbReference type="Pfam" id="PF00011">
    <property type="entry name" value="HSP20"/>
    <property type="match status" value="1"/>
</dbReference>
<dbReference type="SUPFAM" id="SSF49764">
    <property type="entry name" value="HSP20-like chaperones"/>
    <property type="match status" value="1"/>
</dbReference>
<dbReference type="InterPro" id="IPR031107">
    <property type="entry name" value="Small_HSP"/>
</dbReference>
<evidence type="ECO:0000256" key="1">
    <source>
        <dbReference type="ARBA" id="ARBA00023016"/>
    </source>
</evidence>
<evidence type="ECO:0000256" key="4">
    <source>
        <dbReference type="SAM" id="MobiDB-lite"/>
    </source>
</evidence>
<dbReference type="PANTHER" id="PTHR11527">
    <property type="entry name" value="HEAT-SHOCK PROTEIN 20 FAMILY MEMBER"/>
    <property type="match status" value="1"/>
</dbReference>
<evidence type="ECO:0000259" key="5">
    <source>
        <dbReference type="PROSITE" id="PS01031"/>
    </source>
</evidence>
<comment type="similarity">
    <text evidence="2 3">Belongs to the small heat shock protein (HSP20) family.</text>
</comment>
<dbReference type="CDD" id="cd06464">
    <property type="entry name" value="ACD_sHsps-like"/>
    <property type="match status" value="1"/>
</dbReference>
<dbReference type="InterPro" id="IPR002068">
    <property type="entry name" value="A-crystallin/Hsp20_dom"/>
</dbReference>
<dbReference type="AlphaFoldDB" id="G4U164"/>
<dbReference type="EMBL" id="CAFZ01001468">
    <property type="protein sequence ID" value="CCA77307.1"/>
    <property type="molecule type" value="Genomic_DNA"/>
</dbReference>
<keyword evidence="7" id="KW-1185">Reference proteome</keyword>
<dbReference type="OMA" id="ETDTWHR"/>
<dbReference type="Proteomes" id="UP000007148">
    <property type="component" value="Unassembled WGS sequence"/>
</dbReference>
<evidence type="ECO:0000313" key="7">
    <source>
        <dbReference type="Proteomes" id="UP000007148"/>
    </source>
</evidence>
<dbReference type="FunCoup" id="G4U164">
    <property type="interactions" value="150"/>
</dbReference>
<dbReference type="InterPro" id="IPR008978">
    <property type="entry name" value="HSP20-like_chaperone"/>
</dbReference>
<dbReference type="STRING" id="1109443.G4U164"/>
<evidence type="ECO:0000313" key="6">
    <source>
        <dbReference type="EMBL" id="CCA77307.1"/>
    </source>
</evidence>
<dbReference type="HOGENOM" id="CLU_046737_1_3_1"/>